<dbReference type="EMBL" id="AORV01000026">
    <property type="protein sequence ID" value="EMS72604.1"/>
    <property type="molecule type" value="Genomic_DNA"/>
</dbReference>
<dbReference type="PATRIC" id="fig|1195236.3.peg.1836"/>
<evidence type="ECO:0000256" key="1">
    <source>
        <dbReference type="ARBA" id="ARBA00022723"/>
    </source>
</evidence>
<name>S0FTV0_RUMCE</name>
<dbReference type="STRING" id="1195236.CTER_1512"/>
<evidence type="ECO:0000313" key="7">
    <source>
        <dbReference type="Proteomes" id="UP000014155"/>
    </source>
</evidence>
<dbReference type="GO" id="GO:0046872">
    <property type="term" value="F:metal ion binding"/>
    <property type="evidence" value="ECO:0007669"/>
    <property type="project" value="UniProtKB-KW"/>
</dbReference>
<dbReference type="Proteomes" id="UP000014155">
    <property type="component" value="Unassembled WGS sequence"/>
</dbReference>
<organism evidence="6 7">
    <name type="scientific">Ruminiclostridium cellobioparum subsp. termitidis CT1112</name>
    <dbReference type="NCBI Taxonomy" id="1195236"/>
    <lineage>
        <taxon>Bacteria</taxon>
        <taxon>Bacillati</taxon>
        <taxon>Bacillota</taxon>
        <taxon>Clostridia</taxon>
        <taxon>Eubacteriales</taxon>
        <taxon>Oscillospiraceae</taxon>
        <taxon>Ruminiclostridium</taxon>
    </lineage>
</organism>
<dbReference type="AlphaFoldDB" id="S0FTV0"/>
<dbReference type="PANTHER" id="PTHR42988:SF2">
    <property type="entry name" value="CYCLIC NUCLEOTIDE PHOSPHODIESTERASE CBUA0032-RELATED"/>
    <property type="match status" value="1"/>
</dbReference>
<accession>S0FTV0</accession>
<dbReference type="eggNOG" id="COG1409">
    <property type="taxonomic scope" value="Bacteria"/>
</dbReference>
<dbReference type="InterPro" id="IPR029052">
    <property type="entry name" value="Metallo-depent_PP-like"/>
</dbReference>
<feature type="domain" description="Calcineurin-like phosphoesterase" evidence="5">
    <location>
        <begin position="3"/>
        <end position="251"/>
    </location>
</feature>
<dbReference type="SUPFAM" id="SSF56300">
    <property type="entry name" value="Metallo-dependent phosphatases"/>
    <property type="match status" value="1"/>
</dbReference>
<dbReference type="InterPro" id="IPR050884">
    <property type="entry name" value="CNP_phosphodiesterase-III"/>
</dbReference>
<comment type="caution">
    <text evidence="6">The sequence shown here is derived from an EMBL/GenBank/DDBJ whole genome shotgun (WGS) entry which is preliminary data.</text>
</comment>
<reference evidence="6 7" key="1">
    <citation type="journal article" date="2013" name="Genome Announc.">
        <title>Draft Genome Sequence of the Cellulolytic, Mesophilic, Anaerobic Bacterium Clostridium termitidis Strain CT1112 (DSM 5398).</title>
        <authorList>
            <person name="Lal S."/>
            <person name="Ramachandran U."/>
            <person name="Zhang X."/>
            <person name="Munir R."/>
            <person name="Sparling R."/>
            <person name="Levin D.B."/>
        </authorList>
    </citation>
    <scope>NUCLEOTIDE SEQUENCE [LARGE SCALE GENOMIC DNA]</scope>
    <source>
        <strain evidence="6 7">CT1112</strain>
    </source>
</reference>
<proteinExistence type="inferred from homology"/>
<keyword evidence="1" id="KW-0479">Metal-binding</keyword>
<keyword evidence="2 6" id="KW-0378">Hydrolase</keyword>
<dbReference type="Gene3D" id="3.60.21.10">
    <property type="match status" value="1"/>
</dbReference>
<dbReference type="GO" id="GO:0016787">
    <property type="term" value="F:hydrolase activity"/>
    <property type="evidence" value="ECO:0007669"/>
    <property type="project" value="UniProtKB-KW"/>
</dbReference>
<keyword evidence="3" id="KW-0408">Iron</keyword>
<protein>
    <submittedName>
        <fullName evidence="6">Putative phosphohydrolase</fullName>
    </submittedName>
</protein>
<gene>
    <name evidence="6" type="ORF">CTER_1512</name>
</gene>
<sequence length="430" mass="49689">MLSFIHLSDIHFRNYSGDPYDIDEDLRNELIYDISHCLTKQIATVDGVLICGDIAFSGKAKEYEAATDFLDKICDSLKLDKSRIFCVPGNHDIDQSVTKGVLSVKLLQSKLESTETLVAYSEYLGQVFRNSQDAEMLYAPIACYNEKFAAQYGCSLVPDKLVWKQDIKLNDDYNLCLIGINSTIISNEEDRRSDGTERPMRIVSMQIPNRKDGTIYLSLCHHPPECWVDPEHKLITKMNERVAIQLYGHKHLQKIQKTEKGLIVGSGATHPSRFEAGWIPRYNWITLDLKLIERKTVLEIKIYSRVLDKMENKFEPDKTILNGKEYEEFTVNLMEQDSVNMDEAMLAVEQVVEPLTLSVHSWERDFIYSFMNLPFFCRQSILKKLKLDRLEDEGVKHIELLDNIICRAKEQNCVSQLLKELDTERERMGR</sequence>
<evidence type="ECO:0000256" key="4">
    <source>
        <dbReference type="ARBA" id="ARBA00025742"/>
    </source>
</evidence>
<comment type="similarity">
    <text evidence="4">Belongs to the cyclic nucleotide phosphodiesterase class-III family.</text>
</comment>
<evidence type="ECO:0000259" key="5">
    <source>
        <dbReference type="Pfam" id="PF00149"/>
    </source>
</evidence>
<dbReference type="RefSeq" id="WP_004624860.1">
    <property type="nucleotide sequence ID" value="NZ_AORV01000026.1"/>
</dbReference>
<evidence type="ECO:0000256" key="2">
    <source>
        <dbReference type="ARBA" id="ARBA00022801"/>
    </source>
</evidence>
<evidence type="ECO:0000313" key="6">
    <source>
        <dbReference type="EMBL" id="EMS72604.1"/>
    </source>
</evidence>
<keyword evidence="7" id="KW-1185">Reference proteome</keyword>
<dbReference type="Pfam" id="PF00149">
    <property type="entry name" value="Metallophos"/>
    <property type="match status" value="1"/>
</dbReference>
<evidence type="ECO:0000256" key="3">
    <source>
        <dbReference type="ARBA" id="ARBA00023004"/>
    </source>
</evidence>
<dbReference type="InterPro" id="IPR004843">
    <property type="entry name" value="Calcineurin-like_PHP"/>
</dbReference>
<dbReference type="PANTHER" id="PTHR42988">
    <property type="entry name" value="PHOSPHOHYDROLASE"/>
    <property type="match status" value="1"/>
</dbReference>